<dbReference type="Proteomes" id="UP000290189">
    <property type="component" value="Unassembled WGS sequence"/>
</dbReference>
<organism evidence="3 5">
    <name type="scientific">Plasmodiophora brassicae</name>
    <name type="common">Clubroot disease agent</name>
    <dbReference type="NCBI Taxonomy" id="37360"/>
    <lineage>
        <taxon>Eukaryota</taxon>
        <taxon>Sar</taxon>
        <taxon>Rhizaria</taxon>
        <taxon>Endomyxa</taxon>
        <taxon>Phytomyxea</taxon>
        <taxon>Plasmodiophorida</taxon>
        <taxon>Plasmodiophoridae</taxon>
        <taxon>Plasmodiophora</taxon>
    </lineage>
</organism>
<evidence type="ECO:0000313" key="5">
    <source>
        <dbReference type="Proteomes" id="UP000039324"/>
    </source>
</evidence>
<feature type="region of interest" description="Disordered" evidence="1">
    <location>
        <begin position="1"/>
        <end position="26"/>
    </location>
</feature>
<evidence type="ECO:0000256" key="1">
    <source>
        <dbReference type="SAM" id="MobiDB-lite"/>
    </source>
</evidence>
<evidence type="ECO:0000313" key="3">
    <source>
        <dbReference type="EMBL" id="CEO95435.1"/>
    </source>
</evidence>
<evidence type="ECO:0000313" key="4">
    <source>
        <dbReference type="EMBL" id="SPR00311.1"/>
    </source>
</evidence>
<reference evidence="4 6" key="2">
    <citation type="submission" date="2018-03" db="EMBL/GenBank/DDBJ databases">
        <authorList>
            <person name="Fogelqvist J."/>
        </authorList>
    </citation>
    <scope>NUCLEOTIDE SEQUENCE [LARGE SCALE GENOMIC DNA]</scope>
</reference>
<dbReference type="OrthoDB" id="2507178at2759"/>
<protein>
    <recommendedName>
        <fullName evidence="2">No apical meristem-associated C-terminal domain-containing protein</fullName>
    </recommendedName>
</protein>
<geneLocation type="mitochondrion" evidence="4"/>
<dbReference type="AlphaFoldDB" id="A0A0G4IK11"/>
<dbReference type="InterPro" id="IPR029466">
    <property type="entry name" value="NAM-associated_C"/>
</dbReference>
<feature type="region of interest" description="Disordered" evidence="1">
    <location>
        <begin position="158"/>
        <end position="181"/>
    </location>
</feature>
<feature type="compositionally biased region" description="Low complexity" evidence="1">
    <location>
        <begin position="17"/>
        <end position="26"/>
    </location>
</feature>
<evidence type="ECO:0000313" key="6">
    <source>
        <dbReference type="Proteomes" id="UP000290189"/>
    </source>
</evidence>
<dbReference type="EMBL" id="CDSF01000024">
    <property type="protein sequence ID" value="CEO95435.1"/>
    <property type="molecule type" value="Genomic_DNA"/>
</dbReference>
<reference evidence="3 5" key="1">
    <citation type="submission" date="2015-02" db="EMBL/GenBank/DDBJ databases">
        <authorList>
            <person name="Chooi Y.-H."/>
        </authorList>
    </citation>
    <scope>NUCLEOTIDE SEQUENCE [LARGE SCALE GENOMIC DNA]</scope>
    <source>
        <strain evidence="3">E3</strain>
    </source>
</reference>
<accession>A0A0G4IK11</accession>
<dbReference type="OMA" id="WARVSAY"/>
<proteinExistence type="predicted"/>
<dbReference type="Pfam" id="PF14303">
    <property type="entry name" value="NAM-associated"/>
    <property type="match status" value="1"/>
</dbReference>
<dbReference type="PANTHER" id="PTHR45125">
    <property type="entry name" value="F21J9.4-RELATED"/>
    <property type="match status" value="1"/>
</dbReference>
<dbReference type="Proteomes" id="UP000039324">
    <property type="component" value="Unassembled WGS sequence"/>
</dbReference>
<feature type="domain" description="No apical meristem-associated C-terminal" evidence="2">
    <location>
        <begin position="138"/>
        <end position="259"/>
    </location>
</feature>
<feature type="compositionally biased region" description="Basic and acidic residues" evidence="1">
    <location>
        <begin position="1"/>
        <end position="14"/>
    </location>
</feature>
<keyword evidence="5" id="KW-1185">Reference proteome</keyword>
<sequence length="293" mass="33053">MQGEANRLEGESRRTRGTNARGTNFTDAEDVQLVRSWLHASQDPATGTGQSEETFWERVEVHFRKNTTSGARTARSLQTKWGTIQRDVSKFVGSYASAIKVGSYASVIKALDESGTNEEEQIEKALTLYQQTHPKDAKFAYLHCWHVLRSVPKWQDLRHRPESNNTPSKKRRQLDSNGDIVEVDTMSSSKRRPIGVKAFMAVKAQKSQAAEQAVYSTYLKIMAKKARIQELQTNMSLFAMDMSVLDPDARKYIKLARQQALKDMERTLSVAPADDVVENDGVSPAMSIPTHWF</sequence>
<name>A0A0G4IK11_PLABS</name>
<dbReference type="EMBL" id="OVEO01000014">
    <property type="protein sequence ID" value="SPR00311.1"/>
    <property type="molecule type" value="Genomic_DNA"/>
</dbReference>
<keyword evidence="4" id="KW-0496">Mitochondrion</keyword>
<evidence type="ECO:0000259" key="2">
    <source>
        <dbReference type="Pfam" id="PF14303"/>
    </source>
</evidence>
<gene>
    <name evidence="3" type="ORF">PBRA_004161</name>
    <name evidence="4" type="ORF">PLBR_LOCUS7526</name>
</gene>